<reference evidence="3 4" key="1">
    <citation type="submission" date="2020-07" db="EMBL/GenBank/DDBJ databases">
        <title>Genomic Encyclopedia of Type Strains, Phase IV (KMG-V): Genome sequencing to study the core and pangenomes of soil and plant-associated prokaryotes.</title>
        <authorList>
            <person name="Whitman W."/>
        </authorList>
    </citation>
    <scope>NUCLEOTIDE SEQUENCE [LARGE SCALE GENOMIC DNA]</scope>
    <source>
        <strain evidence="3 4">M8UP30</strain>
    </source>
</reference>
<dbReference type="AlphaFoldDB" id="A0A7Y9NI60"/>
<evidence type="ECO:0000256" key="2">
    <source>
        <dbReference type="SAM" id="SignalP"/>
    </source>
</evidence>
<name>A0A7Y9NI60_9BACT</name>
<evidence type="ECO:0000313" key="3">
    <source>
        <dbReference type="EMBL" id="NYF49759.1"/>
    </source>
</evidence>
<evidence type="ECO:0000313" key="4">
    <source>
        <dbReference type="Proteomes" id="UP000534186"/>
    </source>
</evidence>
<feature type="chain" id="PRO_5030968599" evidence="2">
    <location>
        <begin position="19"/>
        <end position="303"/>
    </location>
</feature>
<protein>
    <submittedName>
        <fullName evidence="3">Uncharacterized protein</fullName>
    </submittedName>
</protein>
<dbReference type="Proteomes" id="UP000534186">
    <property type="component" value="Unassembled WGS sequence"/>
</dbReference>
<feature type="region of interest" description="Disordered" evidence="1">
    <location>
        <begin position="25"/>
        <end position="47"/>
    </location>
</feature>
<organism evidence="3 4">
    <name type="scientific">Tunturiibacter lichenicola</name>
    <dbReference type="NCBI Taxonomy" id="2051959"/>
    <lineage>
        <taxon>Bacteria</taxon>
        <taxon>Pseudomonadati</taxon>
        <taxon>Acidobacteriota</taxon>
        <taxon>Terriglobia</taxon>
        <taxon>Terriglobales</taxon>
        <taxon>Acidobacteriaceae</taxon>
        <taxon>Tunturiibacter</taxon>
    </lineage>
</organism>
<gene>
    <name evidence="3" type="ORF">HDF12_000124</name>
</gene>
<sequence length="303" mass="32886">MRWLLTMTLLLVAAIAHPQAPSPMNPKTLATFSESTSTDLPDAPSAVDTPQSNVVAVAQASFQQTGDGVKPCNAFRAMKVIYYNPNRVDEIPKPCANLVYPYQKFLGTNIIIPMTWQEKGYLALHDLADPANFGTIVGISAISVAADSHSAYGPGLKGFGKSVGVSYLQDVTGQFFGAFTFPVLFHQDPRYFRMPHAPLTKRILYSVSRTVISRHDDGSSMPNYSVLLNYPVGAILSNQYVPGIHSDASSTAIRIVTGYALDPANNLLNEFLPDVASRVHVRIIFVQRILNNVANGTSGVSLQ</sequence>
<comment type="caution">
    <text evidence="3">The sequence shown here is derived from an EMBL/GenBank/DDBJ whole genome shotgun (WGS) entry which is preliminary data.</text>
</comment>
<dbReference type="EMBL" id="JACCCV010000001">
    <property type="protein sequence ID" value="NYF49759.1"/>
    <property type="molecule type" value="Genomic_DNA"/>
</dbReference>
<proteinExistence type="predicted"/>
<keyword evidence="2" id="KW-0732">Signal</keyword>
<feature type="compositionally biased region" description="Polar residues" evidence="1">
    <location>
        <begin position="28"/>
        <end position="39"/>
    </location>
</feature>
<feature type="signal peptide" evidence="2">
    <location>
        <begin position="1"/>
        <end position="18"/>
    </location>
</feature>
<evidence type="ECO:0000256" key="1">
    <source>
        <dbReference type="SAM" id="MobiDB-lite"/>
    </source>
</evidence>
<accession>A0A7Y9NI60</accession>